<dbReference type="PANTHER" id="PTHR46796:SF6">
    <property type="entry name" value="ARAC SUBFAMILY"/>
    <property type="match status" value="1"/>
</dbReference>
<gene>
    <name evidence="5" type="primary">rhaS_24</name>
    <name evidence="5" type="ORF">LMG29542_05579</name>
</gene>
<keyword evidence="3" id="KW-0804">Transcription</keyword>
<keyword evidence="2" id="KW-0238">DNA-binding</keyword>
<evidence type="ECO:0000256" key="1">
    <source>
        <dbReference type="ARBA" id="ARBA00023015"/>
    </source>
</evidence>
<evidence type="ECO:0000313" key="6">
    <source>
        <dbReference type="Proteomes" id="UP000494363"/>
    </source>
</evidence>
<dbReference type="GO" id="GO:0043565">
    <property type="term" value="F:sequence-specific DNA binding"/>
    <property type="evidence" value="ECO:0007669"/>
    <property type="project" value="InterPro"/>
</dbReference>
<keyword evidence="6" id="KW-1185">Reference proteome</keyword>
<proteinExistence type="predicted"/>
<dbReference type="PRINTS" id="PR00032">
    <property type="entry name" value="HTHARAC"/>
</dbReference>
<dbReference type="InterPro" id="IPR018060">
    <property type="entry name" value="HTH_AraC"/>
</dbReference>
<reference evidence="5 6" key="1">
    <citation type="submission" date="2020-04" db="EMBL/GenBank/DDBJ databases">
        <authorList>
            <person name="De Canck E."/>
        </authorList>
    </citation>
    <scope>NUCLEOTIDE SEQUENCE [LARGE SCALE GENOMIC DNA]</scope>
    <source>
        <strain evidence="5 6">LMG 29542</strain>
    </source>
</reference>
<dbReference type="Pfam" id="PF14525">
    <property type="entry name" value="AraC_binding_2"/>
    <property type="match status" value="1"/>
</dbReference>
<evidence type="ECO:0000256" key="3">
    <source>
        <dbReference type="ARBA" id="ARBA00023163"/>
    </source>
</evidence>
<dbReference type="Proteomes" id="UP000494363">
    <property type="component" value="Unassembled WGS sequence"/>
</dbReference>
<dbReference type="InterPro" id="IPR035418">
    <property type="entry name" value="AraC-bd_2"/>
</dbReference>
<dbReference type="SMART" id="SM00342">
    <property type="entry name" value="HTH_ARAC"/>
    <property type="match status" value="1"/>
</dbReference>
<dbReference type="InterPro" id="IPR020449">
    <property type="entry name" value="Tscrpt_reg_AraC-type_HTH"/>
</dbReference>
<dbReference type="InterPro" id="IPR009057">
    <property type="entry name" value="Homeodomain-like_sf"/>
</dbReference>
<dbReference type="AlphaFoldDB" id="A0A6J5ENL8"/>
<evidence type="ECO:0000313" key="5">
    <source>
        <dbReference type="EMBL" id="CAB3767297.1"/>
    </source>
</evidence>
<evidence type="ECO:0000259" key="4">
    <source>
        <dbReference type="PROSITE" id="PS01124"/>
    </source>
</evidence>
<dbReference type="InterPro" id="IPR050204">
    <property type="entry name" value="AraC_XylS_family_regulators"/>
</dbReference>
<dbReference type="GO" id="GO:0003700">
    <property type="term" value="F:DNA-binding transcription factor activity"/>
    <property type="evidence" value="ECO:0007669"/>
    <property type="project" value="InterPro"/>
</dbReference>
<dbReference type="PROSITE" id="PS01124">
    <property type="entry name" value="HTH_ARAC_FAMILY_2"/>
    <property type="match status" value="1"/>
</dbReference>
<dbReference type="EMBL" id="CADIKH010000032">
    <property type="protein sequence ID" value="CAB3767297.1"/>
    <property type="molecule type" value="Genomic_DNA"/>
</dbReference>
<dbReference type="Pfam" id="PF12833">
    <property type="entry name" value="HTH_18"/>
    <property type="match status" value="1"/>
</dbReference>
<dbReference type="SUPFAM" id="SSF46689">
    <property type="entry name" value="Homeodomain-like"/>
    <property type="match status" value="1"/>
</dbReference>
<name>A0A6J5ENL8_9BURK</name>
<dbReference type="Gene3D" id="1.10.10.60">
    <property type="entry name" value="Homeodomain-like"/>
    <property type="match status" value="1"/>
</dbReference>
<organism evidence="5 6">
    <name type="scientific">Paraburkholderia humisilvae</name>
    <dbReference type="NCBI Taxonomy" id="627669"/>
    <lineage>
        <taxon>Bacteria</taxon>
        <taxon>Pseudomonadati</taxon>
        <taxon>Pseudomonadota</taxon>
        <taxon>Betaproteobacteria</taxon>
        <taxon>Burkholderiales</taxon>
        <taxon>Burkholderiaceae</taxon>
        <taxon>Paraburkholderia</taxon>
    </lineage>
</organism>
<keyword evidence="1" id="KW-0805">Transcription regulation</keyword>
<accession>A0A6J5ENL8</accession>
<dbReference type="PANTHER" id="PTHR46796">
    <property type="entry name" value="HTH-TYPE TRANSCRIPTIONAL ACTIVATOR RHAS-RELATED"/>
    <property type="match status" value="1"/>
</dbReference>
<sequence>MEAGSGLSDYRWDATPMDRHAWIEATLAHGWKCRFDAHRSGPSSIDTVHAGHTRIVNIVASWQSVSPLLHRISAPWNSEDLIVKVVRRGVLSIEQRAHTRTFGPGDIAVLDPQHAFNESMGEPMCMSALRLPKVALRERGLRHRFPVVFSPNPSSPDVGVVRDVLLTLASQASKAGERLRARLGDQCLDLMEVLLNDGNAAASARSNTVTVLRAKQLIARRIGDPDLSVDSIAAELNISPRSLMRALQANGLSAMRYAWSLRLEHAARLLPETLQGEIQLVAYRCGFASPGHFSRAFKERYGMTPREYAATYKAASVDPLDRAKAAQGTGTA</sequence>
<protein>
    <submittedName>
        <fullName evidence="5">HTH-type transcriptional activator RhaS</fullName>
    </submittedName>
</protein>
<evidence type="ECO:0000256" key="2">
    <source>
        <dbReference type="ARBA" id="ARBA00023125"/>
    </source>
</evidence>
<feature type="domain" description="HTH araC/xylS-type" evidence="4">
    <location>
        <begin position="212"/>
        <end position="311"/>
    </location>
</feature>